<reference evidence="5 6" key="1">
    <citation type="journal article" date="2016" name="Nat. Commun.">
        <title>Thousands of microbial genomes shed light on interconnected biogeochemical processes in an aquifer system.</title>
        <authorList>
            <person name="Anantharaman K."/>
            <person name="Brown C.T."/>
            <person name="Hug L.A."/>
            <person name="Sharon I."/>
            <person name="Castelle C.J."/>
            <person name="Probst A.J."/>
            <person name="Thomas B.C."/>
            <person name="Singh A."/>
            <person name="Wilkins M.J."/>
            <person name="Karaoz U."/>
            <person name="Brodie E.L."/>
            <person name="Williams K.H."/>
            <person name="Hubbard S.S."/>
            <person name="Banfield J.F."/>
        </authorList>
    </citation>
    <scope>NUCLEOTIDE SEQUENCE [LARGE SCALE GENOMIC DNA]</scope>
</reference>
<dbReference type="InterPro" id="IPR036279">
    <property type="entry name" value="5-3_exonuclease_C_sf"/>
</dbReference>
<dbReference type="InterPro" id="IPR008918">
    <property type="entry name" value="HhH2"/>
</dbReference>
<evidence type="ECO:0000313" key="5">
    <source>
        <dbReference type="EMBL" id="OGZ36002.1"/>
    </source>
</evidence>
<dbReference type="Pfam" id="PF01367">
    <property type="entry name" value="5_3_exonuc"/>
    <property type="match status" value="1"/>
</dbReference>
<dbReference type="Gene3D" id="1.10.150.20">
    <property type="entry name" value="5' to 3' exonuclease, C-terminal subdomain"/>
    <property type="match status" value="1"/>
</dbReference>
<dbReference type="AlphaFoldDB" id="A0A1G2FDY3"/>
<dbReference type="GO" id="GO:0033567">
    <property type="term" value="P:DNA replication, Okazaki fragment processing"/>
    <property type="evidence" value="ECO:0007669"/>
    <property type="project" value="InterPro"/>
</dbReference>
<evidence type="ECO:0000256" key="1">
    <source>
        <dbReference type="ARBA" id="ARBA00022722"/>
    </source>
</evidence>
<dbReference type="SUPFAM" id="SSF88723">
    <property type="entry name" value="PIN domain-like"/>
    <property type="match status" value="1"/>
</dbReference>
<dbReference type="EMBL" id="MHMY01000002">
    <property type="protein sequence ID" value="OGZ36002.1"/>
    <property type="molecule type" value="Genomic_DNA"/>
</dbReference>
<name>A0A1G2FDY3_9BACT</name>
<dbReference type="CDD" id="cd09898">
    <property type="entry name" value="H3TH_53EXO"/>
    <property type="match status" value="1"/>
</dbReference>
<proteinExistence type="predicted"/>
<dbReference type="SUPFAM" id="SSF47807">
    <property type="entry name" value="5' to 3' exonuclease, C-terminal subdomain"/>
    <property type="match status" value="1"/>
</dbReference>
<dbReference type="CDD" id="cd09859">
    <property type="entry name" value="PIN_53EXO"/>
    <property type="match status" value="1"/>
</dbReference>
<dbReference type="GO" id="GO:0008409">
    <property type="term" value="F:5'-3' exonuclease activity"/>
    <property type="evidence" value="ECO:0007669"/>
    <property type="project" value="InterPro"/>
</dbReference>
<dbReference type="FunFam" id="1.10.150.20:FF:000003">
    <property type="entry name" value="DNA polymerase I"/>
    <property type="match status" value="1"/>
</dbReference>
<protein>
    <recommendedName>
        <fullName evidence="4">5'-3' exonuclease domain-containing protein</fullName>
    </recommendedName>
</protein>
<dbReference type="SMART" id="SM00475">
    <property type="entry name" value="53EXOc"/>
    <property type="match status" value="1"/>
</dbReference>
<evidence type="ECO:0000259" key="4">
    <source>
        <dbReference type="SMART" id="SM00475"/>
    </source>
</evidence>
<evidence type="ECO:0000256" key="2">
    <source>
        <dbReference type="ARBA" id="ARBA00022801"/>
    </source>
</evidence>
<dbReference type="InterPro" id="IPR029060">
    <property type="entry name" value="PIN-like_dom_sf"/>
</dbReference>
<gene>
    <name evidence="5" type="ORF">A2815_00040</name>
</gene>
<keyword evidence="2" id="KW-0378">Hydrolase</keyword>
<dbReference type="InterPro" id="IPR002421">
    <property type="entry name" value="5-3_exonuclease"/>
</dbReference>
<accession>A0A1G2FDY3</accession>
<organism evidence="5 6">
    <name type="scientific">Candidatus Portnoybacteria bacterium RIFCSPHIGHO2_01_FULL_40_12b</name>
    <dbReference type="NCBI Taxonomy" id="1801994"/>
    <lineage>
        <taxon>Bacteria</taxon>
        <taxon>Candidatus Portnoyibacteriota</taxon>
    </lineage>
</organism>
<keyword evidence="3" id="KW-0238">DNA-binding</keyword>
<dbReference type="GO" id="GO:0003677">
    <property type="term" value="F:DNA binding"/>
    <property type="evidence" value="ECO:0007669"/>
    <property type="project" value="UniProtKB-KW"/>
</dbReference>
<keyword evidence="1" id="KW-0540">Nuclease</keyword>
<dbReference type="SMART" id="SM00279">
    <property type="entry name" value="HhH2"/>
    <property type="match status" value="1"/>
</dbReference>
<dbReference type="GO" id="GO:0017108">
    <property type="term" value="F:5'-flap endonuclease activity"/>
    <property type="evidence" value="ECO:0007669"/>
    <property type="project" value="InterPro"/>
</dbReference>
<dbReference type="InterPro" id="IPR038969">
    <property type="entry name" value="FEN"/>
</dbReference>
<dbReference type="Pfam" id="PF02739">
    <property type="entry name" value="5_3_exonuc_N"/>
    <property type="match status" value="1"/>
</dbReference>
<dbReference type="PANTHER" id="PTHR42646">
    <property type="entry name" value="FLAP ENDONUCLEASE XNI"/>
    <property type="match status" value="1"/>
</dbReference>
<dbReference type="PANTHER" id="PTHR42646:SF2">
    <property type="entry name" value="5'-3' EXONUCLEASE FAMILY PROTEIN"/>
    <property type="match status" value="1"/>
</dbReference>
<sequence length="300" mass="34323">MGEKQKKNNYMKTLILIDGNALIHRAYHALPPLITKKGELINAVYGFTSILLKVLKEFEPDYLACTFDLAGPTFRDIEYKEYKAKRVKPPQELYDQIPRIKEVVKSFDIPIFEKQGFEADDIIGTLVSKIKAKPEIKSIIVTGDLDTLQLVDDDKVVVYTMKKGIKDTIIYNKESVIKRYGLEPKQIVDFKGLKGDSSDNILGVPGIGEKTAVELLKKFGNLKNLYQDLGNADLNHKLKAKLLEYKEQAFFSQYLATIRKDAPIEFDLKKCQRGEFDREKAIRLFKELEFNSLINRLPVV</sequence>
<evidence type="ECO:0000256" key="3">
    <source>
        <dbReference type="ARBA" id="ARBA00023125"/>
    </source>
</evidence>
<evidence type="ECO:0000313" key="6">
    <source>
        <dbReference type="Proteomes" id="UP000176974"/>
    </source>
</evidence>
<feature type="domain" description="5'-3' exonuclease" evidence="4">
    <location>
        <begin position="11"/>
        <end position="274"/>
    </location>
</feature>
<dbReference type="InterPro" id="IPR020045">
    <property type="entry name" value="DNA_polI_H3TH"/>
</dbReference>
<dbReference type="Proteomes" id="UP000176974">
    <property type="component" value="Unassembled WGS sequence"/>
</dbReference>
<dbReference type="InterPro" id="IPR020046">
    <property type="entry name" value="5-3_exonucl_a-hlix_arch_N"/>
</dbReference>
<dbReference type="Gene3D" id="3.40.50.1010">
    <property type="entry name" value="5'-nuclease"/>
    <property type="match status" value="1"/>
</dbReference>
<comment type="caution">
    <text evidence="5">The sequence shown here is derived from an EMBL/GenBank/DDBJ whole genome shotgun (WGS) entry which is preliminary data.</text>
</comment>